<dbReference type="Proteomes" id="UP000282613">
    <property type="component" value="Unassembled WGS sequence"/>
</dbReference>
<evidence type="ECO:0000313" key="4">
    <source>
        <dbReference type="WBParaSite" id="TASK_0000412001-mRNA-1"/>
    </source>
</evidence>
<dbReference type="EMBL" id="UYRS01018329">
    <property type="protein sequence ID" value="VDK32897.1"/>
    <property type="molecule type" value="Genomic_DNA"/>
</dbReference>
<dbReference type="OrthoDB" id="420606at2759"/>
<dbReference type="InterPro" id="IPR051085">
    <property type="entry name" value="MB_O-acyltransferase"/>
</dbReference>
<dbReference type="PANTHER" id="PTHR13285">
    <property type="entry name" value="ACYLTRANSFERASE"/>
    <property type="match status" value="1"/>
</dbReference>
<gene>
    <name evidence="2" type="ORF">TASK_LOCUS4121</name>
</gene>
<feature type="transmembrane region" description="Helical" evidence="1">
    <location>
        <begin position="302"/>
        <end position="323"/>
    </location>
</feature>
<feature type="transmembrane region" description="Helical" evidence="1">
    <location>
        <begin position="167"/>
        <end position="186"/>
    </location>
</feature>
<keyword evidence="3" id="KW-1185">Reference proteome</keyword>
<feature type="transmembrane region" description="Helical" evidence="1">
    <location>
        <begin position="329"/>
        <end position="351"/>
    </location>
</feature>
<reference evidence="4" key="1">
    <citation type="submission" date="2017-02" db="UniProtKB">
        <authorList>
            <consortium name="WormBaseParasite"/>
        </authorList>
    </citation>
    <scope>IDENTIFICATION</scope>
</reference>
<accession>A0A0R3W2P5</accession>
<feature type="transmembrane region" description="Helical" evidence="1">
    <location>
        <begin position="256"/>
        <end position="276"/>
    </location>
</feature>
<keyword evidence="1" id="KW-0812">Transmembrane</keyword>
<dbReference type="WBParaSite" id="TASK_0000412001-mRNA-1">
    <property type="protein sequence ID" value="TASK_0000412001-mRNA-1"/>
    <property type="gene ID" value="TASK_0000412001"/>
</dbReference>
<name>A0A0R3W2P5_TAEAS</name>
<keyword evidence="1" id="KW-0472">Membrane</keyword>
<feature type="transmembrane region" description="Helical" evidence="1">
    <location>
        <begin position="49"/>
        <end position="72"/>
    </location>
</feature>
<reference evidence="2 3" key="2">
    <citation type="submission" date="2018-11" db="EMBL/GenBank/DDBJ databases">
        <authorList>
            <consortium name="Pathogen Informatics"/>
        </authorList>
    </citation>
    <scope>NUCLEOTIDE SEQUENCE [LARGE SCALE GENOMIC DNA]</scope>
</reference>
<organism evidence="4">
    <name type="scientific">Taenia asiatica</name>
    <name type="common">Asian tapeworm</name>
    <dbReference type="NCBI Taxonomy" id="60517"/>
    <lineage>
        <taxon>Eukaryota</taxon>
        <taxon>Metazoa</taxon>
        <taxon>Spiralia</taxon>
        <taxon>Lophotrochozoa</taxon>
        <taxon>Platyhelminthes</taxon>
        <taxon>Cestoda</taxon>
        <taxon>Eucestoda</taxon>
        <taxon>Cyclophyllidea</taxon>
        <taxon>Taeniidae</taxon>
        <taxon>Taenia</taxon>
    </lineage>
</organism>
<protein>
    <submittedName>
        <fullName evidence="4">MBOAT_2 domain-containing protein</fullName>
    </submittedName>
</protein>
<dbReference type="AlphaFoldDB" id="A0A0R3W2P5"/>
<evidence type="ECO:0000256" key="1">
    <source>
        <dbReference type="SAM" id="Phobius"/>
    </source>
</evidence>
<keyword evidence="1" id="KW-1133">Transmembrane helix</keyword>
<dbReference type="GO" id="GO:0005783">
    <property type="term" value="C:endoplasmic reticulum"/>
    <property type="evidence" value="ECO:0007669"/>
    <property type="project" value="TreeGrafter"/>
</dbReference>
<proteinExistence type="predicted"/>
<evidence type="ECO:0000313" key="3">
    <source>
        <dbReference type="Proteomes" id="UP000282613"/>
    </source>
</evidence>
<sequence>MAISQANVATILLRASSIGLEYANASQTTSSLPNSSYVPKLNLQGLRTVLTYTLYPPTFLFGPLILFSDWCALSHLFRSKSRVLPLHHRGCLPMRILSCNSLTWRGFRLMVWFLLWELTVHVVYPNALVFALTQPLMQVPAPPPKSAVNRSFHSSPFIETDRSAPGVAVYLLGMQFFFTYLQLYGWPRWLSDLEILLTSGVGSGDNVLCLVPEGPLCFSHILLFSQLWRKFDQGLYNYLKWYVYLPWLKRGRKASAYRRIQAGVLAFLFVLLFHSLNLENSKTHASLAKAQARLSQNTSRRLAGILCSISAMLSSVGFFFFYLGFDSGIWIFYLMFLDPVYLPTSMLLYYCTYQIAIEVRKTSKAGME</sequence>
<feature type="transmembrane region" description="Helical" evidence="1">
    <location>
        <begin position="111"/>
        <end position="132"/>
    </location>
</feature>
<dbReference type="PANTHER" id="PTHR13285:SF18">
    <property type="entry name" value="PROTEIN-CYSTEINE N-PALMITOYLTRANSFERASE RASP"/>
    <property type="match status" value="1"/>
</dbReference>
<evidence type="ECO:0000313" key="2">
    <source>
        <dbReference type="EMBL" id="VDK32897.1"/>
    </source>
</evidence>
<dbReference type="GO" id="GO:0016409">
    <property type="term" value="F:palmitoyltransferase activity"/>
    <property type="evidence" value="ECO:0007669"/>
    <property type="project" value="TreeGrafter"/>
</dbReference>
<dbReference type="STRING" id="60517.A0A0R3W2P5"/>